<dbReference type="InterPro" id="IPR038109">
    <property type="entry name" value="DNA_bind_recomb_sf"/>
</dbReference>
<dbReference type="Proteomes" id="UP001139384">
    <property type="component" value="Unassembled WGS sequence"/>
</dbReference>
<evidence type="ECO:0000259" key="4">
    <source>
        <dbReference type="PROSITE" id="PS51737"/>
    </source>
</evidence>
<evidence type="ECO:0000256" key="2">
    <source>
        <dbReference type="ARBA" id="ARBA00023172"/>
    </source>
</evidence>
<dbReference type="InterPro" id="IPR011109">
    <property type="entry name" value="DNA_bind_recombinase_dom"/>
</dbReference>
<accession>A0A9X1Q7A3</accession>
<evidence type="ECO:0000313" key="6">
    <source>
        <dbReference type="Proteomes" id="UP001139384"/>
    </source>
</evidence>
<dbReference type="RefSeq" id="WP_234768274.1">
    <property type="nucleotide sequence ID" value="NZ_JAKEIP010000382.1"/>
</dbReference>
<dbReference type="CDD" id="cd00338">
    <property type="entry name" value="Ser_Recombinase"/>
    <property type="match status" value="1"/>
</dbReference>
<dbReference type="Pfam" id="PF07508">
    <property type="entry name" value="Recombinase"/>
    <property type="match status" value="1"/>
</dbReference>
<dbReference type="InterPro" id="IPR036162">
    <property type="entry name" value="Resolvase-like_N_sf"/>
</dbReference>
<dbReference type="InterPro" id="IPR013087">
    <property type="entry name" value="Znf_C2H2_type"/>
</dbReference>
<dbReference type="InterPro" id="IPR050639">
    <property type="entry name" value="SSR_resolvase"/>
</dbReference>
<dbReference type="SUPFAM" id="SSF53041">
    <property type="entry name" value="Resolvase-like"/>
    <property type="match status" value="1"/>
</dbReference>
<dbReference type="PROSITE" id="PS51737">
    <property type="entry name" value="RECOMBINASE_DNA_BIND"/>
    <property type="match status" value="1"/>
</dbReference>
<dbReference type="EMBL" id="JAKEIP010000382">
    <property type="protein sequence ID" value="MCF1599933.1"/>
    <property type="molecule type" value="Genomic_DNA"/>
</dbReference>
<dbReference type="Gene3D" id="3.90.1750.20">
    <property type="entry name" value="Putative Large Serine Recombinase, Chain B, Domain 2"/>
    <property type="match status" value="1"/>
</dbReference>
<protein>
    <submittedName>
        <fullName evidence="5">Recombinase family protein</fullName>
    </submittedName>
</protein>
<evidence type="ECO:0000256" key="1">
    <source>
        <dbReference type="ARBA" id="ARBA00023125"/>
    </source>
</evidence>
<dbReference type="GO" id="GO:0003677">
    <property type="term" value="F:DNA binding"/>
    <property type="evidence" value="ECO:0007669"/>
    <property type="project" value="UniProtKB-KW"/>
</dbReference>
<name>A0A9X1Q7A3_STRM4</name>
<dbReference type="PANTHER" id="PTHR30461">
    <property type="entry name" value="DNA-INVERTASE FROM LAMBDOID PROPHAGE"/>
    <property type="match status" value="1"/>
</dbReference>
<organism evidence="5 6">
    <name type="scientific">Streptomyces muensis</name>
    <dbReference type="NCBI Taxonomy" id="1077944"/>
    <lineage>
        <taxon>Bacteria</taxon>
        <taxon>Bacillati</taxon>
        <taxon>Actinomycetota</taxon>
        <taxon>Actinomycetes</taxon>
        <taxon>Kitasatosporales</taxon>
        <taxon>Streptomycetaceae</taxon>
        <taxon>Streptomyces</taxon>
    </lineage>
</organism>
<keyword evidence="6" id="KW-1185">Reference proteome</keyword>
<comment type="caution">
    <text evidence="5">The sequence shown here is derived from an EMBL/GenBank/DDBJ whole genome shotgun (WGS) entry which is preliminary data.</text>
</comment>
<proteinExistence type="predicted"/>
<dbReference type="Pfam" id="PF00239">
    <property type="entry name" value="Resolvase"/>
    <property type="match status" value="1"/>
</dbReference>
<dbReference type="AlphaFoldDB" id="A0A9X1Q7A3"/>
<dbReference type="PROSITE" id="PS00028">
    <property type="entry name" value="ZINC_FINGER_C2H2_1"/>
    <property type="match status" value="1"/>
</dbReference>
<feature type="domain" description="Recombinase" evidence="4">
    <location>
        <begin position="162"/>
        <end position="292"/>
    </location>
</feature>
<reference evidence="5" key="1">
    <citation type="submission" date="2022-01" db="EMBL/GenBank/DDBJ databases">
        <title>Draft Genome Sequences of Seven Type Strains of the Genus Streptomyces.</title>
        <authorList>
            <person name="Aziz S."/>
            <person name="Coretto E."/>
            <person name="Chronakova A."/>
            <person name="Sproer C."/>
            <person name="Huber K."/>
            <person name="Nouioui I."/>
            <person name="Gross H."/>
        </authorList>
    </citation>
    <scope>NUCLEOTIDE SEQUENCE</scope>
    <source>
        <strain evidence="5">DSM 103493</strain>
    </source>
</reference>
<dbReference type="GO" id="GO:0000150">
    <property type="term" value="F:DNA strand exchange activity"/>
    <property type="evidence" value="ECO:0007669"/>
    <property type="project" value="InterPro"/>
</dbReference>
<dbReference type="InterPro" id="IPR006119">
    <property type="entry name" value="Resolv_N"/>
</dbReference>
<dbReference type="SMART" id="SM00857">
    <property type="entry name" value="Resolvase"/>
    <property type="match status" value="1"/>
</dbReference>
<evidence type="ECO:0000256" key="3">
    <source>
        <dbReference type="SAM" id="MobiDB-lite"/>
    </source>
</evidence>
<gene>
    <name evidence="5" type="ORF">L0P92_41260</name>
</gene>
<dbReference type="PANTHER" id="PTHR30461:SF2">
    <property type="entry name" value="SERINE RECOMBINASE PINE-RELATED"/>
    <property type="match status" value="1"/>
</dbReference>
<dbReference type="Gene3D" id="3.40.50.1390">
    <property type="entry name" value="Resolvase, N-terminal catalytic domain"/>
    <property type="match status" value="1"/>
</dbReference>
<feature type="region of interest" description="Disordered" evidence="3">
    <location>
        <begin position="459"/>
        <end position="493"/>
    </location>
</feature>
<keyword evidence="2" id="KW-0233">DNA recombination</keyword>
<dbReference type="Pfam" id="PF13408">
    <property type="entry name" value="Zn_ribbon_recom"/>
    <property type="match status" value="1"/>
</dbReference>
<keyword evidence="1" id="KW-0238">DNA-binding</keyword>
<dbReference type="InterPro" id="IPR025827">
    <property type="entry name" value="Zn_ribbon_recom_dom"/>
</dbReference>
<evidence type="ECO:0000313" key="5">
    <source>
        <dbReference type="EMBL" id="MCF1599933.1"/>
    </source>
</evidence>
<sequence length="493" mass="54710">MTAHGRYVGVLRVSQDKSASTSVQRQRENIESYINASEFPGILVGWAEDTDVSGGLSPFNRPQLGKWLTRRVDEFDGIIAMNVDRLTRRALHFSRLHDWGRANGKRVICVSEGYDSENPQTKMKAQRAADFAEAELDAITDRIKGGVQGRLTNRSWVSGTPPMGYAIKSVPGQNRKILVRDPGYAQVMDRILQGFADGKTLNRIALELNEARVLTWSDYRLTLRGAEPRGAYWQQTTLANAVRRPTFAGIYTYKGEAVEDDDGNPILIAENPFMSFEDWSELAVRLEPQKREGKARQRISKHPLTGIALCGRCGSALGSTSVSQKHGRYHAYYRCSKRAKKGACEAKMNIRVSELEAIFDEVFDAAFSALEVTSATGDTYEGPGRRVPDIWADKDAQDRKAFLREHGVSVRVWQDLVPRAKYSAVIDFGDITGMAKAVGLRLPDGTDRLVIHYQCGEDDIPRAGGSPAPPAEHGRTDARKRGLLGAVTSPRQR</sequence>